<dbReference type="InterPro" id="IPR000719">
    <property type="entry name" value="Prot_kinase_dom"/>
</dbReference>
<dbReference type="Gene3D" id="1.10.510.10">
    <property type="entry name" value="Transferase(Phosphotransferase) domain 1"/>
    <property type="match status" value="1"/>
</dbReference>
<keyword evidence="3" id="KW-0479">Metal-binding</keyword>
<dbReference type="InterPro" id="IPR029071">
    <property type="entry name" value="Ubiquitin-like_domsf"/>
</dbReference>
<feature type="compositionally biased region" description="Polar residues" evidence="8">
    <location>
        <begin position="370"/>
        <end position="386"/>
    </location>
</feature>
<dbReference type="SUPFAM" id="SSF57889">
    <property type="entry name" value="Cysteine-rich domain"/>
    <property type="match status" value="1"/>
</dbReference>
<dbReference type="CDD" id="cd01816">
    <property type="entry name" value="RBD_RAF"/>
    <property type="match status" value="1"/>
</dbReference>
<organism evidence="12 13">
    <name type="scientific">Saccoglossus kowalevskii</name>
    <name type="common">Acorn worm</name>
    <dbReference type="NCBI Taxonomy" id="10224"/>
    <lineage>
        <taxon>Eukaryota</taxon>
        <taxon>Metazoa</taxon>
        <taxon>Hemichordata</taxon>
        <taxon>Enteropneusta</taxon>
        <taxon>Harrimaniidae</taxon>
        <taxon>Saccoglossus</taxon>
    </lineage>
</organism>
<evidence type="ECO:0000313" key="13">
    <source>
        <dbReference type="RefSeq" id="XP_006821654.1"/>
    </source>
</evidence>
<dbReference type="InterPro" id="IPR003116">
    <property type="entry name" value="RBD_dom"/>
</dbReference>
<feature type="domain" description="Protein kinase" evidence="9">
    <location>
        <begin position="421"/>
        <end position="681"/>
    </location>
</feature>
<dbReference type="Proteomes" id="UP000694865">
    <property type="component" value="Unplaced"/>
</dbReference>
<dbReference type="PROSITE" id="PS00108">
    <property type="entry name" value="PROTEIN_KINASE_ST"/>
    <property type="match status" value="1"/>
</dbReference>
<evidence type="ECO:0000256" key="4">
    <source>
        <dbReference type="ARBA" id="ARBA00022741"/>
    </source>
</evidence>
<feature type="region of interest" description="Disordered" evidence="8">
    <location>
        <begin position="370"/>
        <end position="412"/>
    </location>
</feature>
<dbReference type="Pfam" id="PF07714">
    <property type="entry name" value="PK_Tyr_Ser-Thr"/>
    <property type="match status" value="1"/>
</dbReference>
<dbReference type="SUPFAM" id="SSF54236">
    <property type="entry name" value="Ubiquitin-like"/>
    <property type="match status" value="1"/>
</dbReference>
<keyword evidence="4 7" id="KW-0547">Nucleotide-binding</keyword>
<evidence type="ECO:0000256" key="1">
    <source>
        <dbReference type="ARBA" id="ARBA00010507"/>
    </source>
</evidence>
<keyword evidence="12" id="KW-1185">Reference proteome</keyword>
<dbReference type="Pfam" id="PF00130">
    <property type="entry name" value="C1_1"/>
    <property type="match status" value="1"/>
</dbReference>
<dbReference type="InterPro" id="IPR001245">
    <property type="entry name" value="Ser-Thr/Tyr_kinase_cat_dom"/>
</dbReference>
<dbReference type="Gene3D" id="3.30.200.20">
    <property type="entry name" value="Phosphorylase Kinase, domain 1"/>
    <property type="match status" value="1"/>
</dbReference>
<dbReference type="PROSITE" id="PS00107">
    <property type="entry name" value="PROTEIN_KINASE_ATP"/>
    <property type="match status" value="1"/>
</dbReference>
<evidence type="ECO:0000256" key="2">
    <source>
        <dbReference type="ARBA" id="ARBA00022527"/>
    </source>
</evidence>
<evidence type="ECO:0000256" key="8">
    <source>
        <dbReference type="SAM" id="MobiDB-lite"/>
    </source>
</evidence>
<evidence type="ECO:0000256" key="5">
    <source>
        <dbReference type="ARBA" id="ARBA00022833"/>
    </source>
</evidence>
<evidence type="ECO:0000313" key="12">
    <source>
        <dbReference type="Proteomes" id="UP000694865"/>
    </source>
</evidence>
<proteinExistence type="inferred from homology"/>
<dbReference type="Gene3D" id="3.10.20.90">
    <property type="entry name" value="Phosphatidylinositol 3-kinase Catalytic Subunit, Chain A, domain 1"/>
    <property type="match status" value="1"/>
</dbReference>
<dbReference type="InterPro" id="IPR011009">
    <property type="entry name" value="Kinase-like_dom_sf"/>
</dbReference>
<gene>
    <name evidence="13" type="primary">LOC100370381</name>
</gene>
<keyword evidence="2" id="KW-0723">Serine/threonine-protein kinase</keyword>
<keyword evidence="5" id="KW-0862">Zinc</keyword>
<accession>A0ABM0MNR3</accession>
<feature type="binding site" evidence="7">
    <location>
        <position position="448"/>
    </location>
    <ligand>
        <name>ATP</name>
        <dbReference type="ChEBI" id="CHEBI:30616"/>
    </ligand>
</feature>
<dbReference type="PANTHER" id="PTHR44329">
    <property type="entry name" value="SERINE/THREONINE-PROTEIN KINASE TNNI3K-RELATED"/>
    <property type="match status" value="1"/>
</dbReference>
<dbReference type="InterPro" id="IPR051681">
    <property type="entry name" value="Ser/Thr_Kinases-Pseudokinases"/>
</dbReference>
<sequence>MTELKSSIMKNPSMYLQEYEELTEKLDNLQLTEQSLLDRMSNGRASPSPQPSPNIMPNILPTMILPQSARPTNPQPKSPHANLTRVCLPNQQRTTVVAVEGRTLRDSLSKAMQRRGYSSETCLVFRKDTGGPVDWDTDMSWLEGEELLVQVNEHFRATSSILHNFVRKTFFTLAFCDSCRRLLFHGFKCQTCGYKFHQRCAQDTPPLCVSGNFYKMLLGLKGTGAEMPSDSRSVFLDSDTEQNDPGYGKGMTLPLGATSSPQHIPKPGLPRERSTSAPSINLVTGDHDSKTLEELQLLSRHHRAAQSSAGPDYSARQLQNSPCKTRQTPTPSKDSVFDYSPASILRGNNLSTSFTSSGYSSMVGCASLPNSTSSPTRIAVSSPTTGHHSKPRTPSSSTEVRRRTRHRRDSNDDWEIPADEIVIGPRIGSGSFGTVYRGQWHGAVAVKKLNVTDPTPSQLQAFKNEVAVLRKTRHANILLFMGCTSKPELAIVTQWCEGSSLYKHLHVKEVKFEMREVIDVGRQTAQGMDYLHAKNIIHRDLKSNNIFLHDDMTVKIGDFGLATVKSRWSGSERMEQPTGSILWMAPEVIRMQDRNPYTPQSDVYAFGICLYELATGQLPYSNINNKDQIIFMVGRGYLSVNPEDARSDTPKAFKRLMADCCKKNRDDRPLFPQVLASLEHLARSLPKLHRSASEPVSLNRTRLQSEDFLYYCPSPKTPLQSQFPAFGFGYPNL</sequence>
<evidence type="ECO:0000259" key="9">
    <source>
        <dbReference type="PROSITE" id="PS50011"/>
    </source>
</evidence>
<dbReference type="CDD" id="cd20811">
    <property type="entry name" value="C1_Raf"/>
    <property type="match status" value="1"/>
</dbReference>
<protein>
    <submittedName>
        <fullName evidence="13">LOW QUALITY PROTEIN: serine/threonine-protein kinase B-raf-like</fullName>
    </submittedName>
</protein>
<keyword evidence="2" id="KW-0418">Kinase</keyword>
<evidence type="ECO:0000259" key="11">
    <source>
        <dbReference type="PROSITE" id="PS50898"/>
    </source>
</evidence>
<name>A0ABM0MNR3_SACKO</name>
<dbReference type="PROSITE" id="PS00479">
    <property type="entry name" value="ZF_DAG_PE_1"/>
    <property type="match status" value="1"/>
</dbReference>
<dbReference type="InterPro" id="IPR046349">
    <property type="entry name" value="C1-like_sf"/>
</dbReference>
<dbReference type="InterPro" id="IPR002219">
    <property type="entry name" value="PKC_DAG/PE"/>
</dbReference>
<keyword evidence="6 7" id="KW-0067">ATP-binding</keyword>
<evidence type="ECO:0000256" key="7">
    <source>
        <dbReference type="PROSITE-ProRule" id="PRU10141"/>
    </source>
</evidence>
<dbReference type="SMART" id="SM00220">
    <property type="entry name" value="S_TKc"/>
    <property type="match status" value="1"/>
</dbReference>
<dbReference type="PANTHER" id="PTHR44329:SF262">
    <property type="entry name" value="RAF HOMOLOG SERINE_THREONINE-PROTEIN KINASE RAF"/>
    <property type="match status" value="1"/>
</dbReference>
<dbReference type="GeneID" id="100370381"/>
<dbReference type="SMART" id="SM00109">
    <property type="entry name" value="C1"/>
    <property type="match status" value="1"/>
</dbReference>
<evidence type="ECO:0000256" key="6">
    <source>
        <dbReference type="ARBA" id="ARBA00022840"/>
    </source>
</evidence>
<dbReference type="Gene3D" id="3.30.60.20">
    <property type="match status" value="1"/>
</dbReference>
<dbReference type="PROSITE" id="PS50898">
    <property type="entry name" value="RBD"/>
    <property type="match status" value="1"/>
</dbReference>
<dbReference type="InterPro" id="IPR008271">
    <property type="entry name" value="Ser/Thr_kinase_AS"/>
</dbReference>
<dbReference type="SUPFAM" id="SSF56112">
    <property type="entry name" value="Protein kinase-like (PK-like)"/>
    <property type="match status" value="1"/>
</dbReference>
<feature type="domain" description="Phorbol-ester/DAG-type" evidence="10">
    <location>
        <begin position="162"/>
        <end position="208"/>
    </location>
</feature>
<dbReference type="CDD" id="cd14062">
    <property type="entry name" value="STKc_Raf"/>
    <property type="match status" value="1"/>
</dbReference>
<evidence type="ECO:0000256" key="3">
    <source>
        <dbReference type="ARBA" id="ARBA00022723"/>
    </source>
</evidence>
<comment type="similarity">
    <text evidence="1">Belongs to the protein kinase superfamily. TKL Ser/Thr protein kinase family. RAF subfamily.</text>
</comment>
<feature type="domain" description="RBD" evidence="11">
    <location>
        <begin position="82"/>
        <end position="152"/>
    </location>
</feature>
<keyword evidence="2" id="KW-0808">Transferase</keyword>
<dbReference type="PROSITE" id="PS50011">
    <property type="entry name" value="PROTEIN_KINASE_DOM"/>
    <property type="match status" value="1"/>
</dbReference>
<feature type="compositionally biased region" description="Polar residues" evidence="8">
    <location>
        <begin position="316"/>
        <end position="333"/>
    </location>
</feature>
<dbReference type="Pfam" id="PF02196">
    <property type="entry name" value="RBD"/>
    <property type="match status" value="1"/>
</dbReference>
<dbReference type="SMART" id="SM00455">
    <property type="entry name" value="RBD"/>
    <property type="match status" value="1"/>
</dbReference>
<dbReference type="RefSeq" id="XP_006821654.1">
    <property type="nucleotide sequence ID" value="XM_006821591.1"/>
</dbReference>
<reference evidence="13" key="1">
    <citation type="submission" date="2025-08" db="UniProtKB">
        <authorList>
            <consortium name="RefSeq"/>
        </authorList>
    </citation>
    <scope>IDENTIFICATION</scope>
    <source>
        <tissue evidence="13">Testes</tissue>
    </source>
</reference>
<dbReference type="InterPro" id="IPR017441">
    <property type="entry name" value="Protein_kinase_ATP_BS"/>
</dbReference>
<dbReference type="PROSITE" id="PS50081">
    <property type="entry name" value="ZF_DAG_PE_2"/>
    <property type="match status" value="1"/>
</dbReference>
<feature type="region of interest" description="Disordered" evidence="8">
    <location>
        <begin position="300"/>
        <end position="339"/>
    </location>
</feature>
<feature type="region of interest" description="Disordered" evidence="8">
    <location>
        <begin position="231"/>
        <end position="286"/>
    </location>
</feature>
<evidence type="ECO:0000259" key="10">
    <source>
        <dbReference type="PROSITE" id="PS50081"/>
    </source>
</evidence>